<evidence type="ECO:0000313" key="1">
    <source>
        <dbReference type="EMBL" id="WMV15895.1"/>
    </source>
</evidence>
<keyword evidence="2" id="KW-1185">Reference proteome</keyword>
<gene>
    <name evidence="1" type="ORF">MTR67_009280</name>
</gene>
<dbReference type="EMBL" id="CP133613">
    <property type="protein sequence ID" value="WMV15895.1"/>
    <property type="molecule type" value="Genomic_DNA"/>
</dbReference>
<name>A0AAF0TK57_SOLVR</name>
<sequence length="73" mass="7915">MRRIGVPGALRGAGCQPSIFRDSLGRAGWSGAPRVNFQRPFWGALTGATADPYTQVFDDFVSPFFISKPSNLP</sequence>
<protein>
    <submittedName>
        <fullName evidence="1">Uncharacterized protein</fullName>
    </submittedName>
</protein>
<proteinExistence type="predicted"/>
<reference evidence="1" key="1">
    <citation type="submission" date="2023-08" db="EMBL/GenBank/DDBJ databases">
        <title>A de novo genome assembly of Solanum verrucosum Schlechtendal, a Mexican diploid species geographically isolated from the other diploid A-genome species in potato relatives.</title>
        <authorList>
            <person name="Hosaka K."/>
        </authorList>
    </citation>
    <scope>NUCLEOTIDE SEQUENCE</scope>
    <source>
        <tissue evidence="1">Young leaves</tissue>
    </source>
</reference>
<organism evidence="1 2">
    <name type="scientific">Solanum verrucosum</name>
    <dbReference type="NCBI Taxonomy" id="315347"/>
    <lineage>
        <taxon>Eukaryota</taxon>
        <taxon>Viridiplantae</taxon>
        <taxon>Streptophyta</taxon>
        <taxon>Embryophyta</taxon>
        <taxon>Tracheophyta</taxon>
        <taxon>Spermatophyta</taxon>
        <taxon>Magnoliopsida</taxon>
        <taxon>eudicotyledons</taxon>
        <taxon>Gunneridae</taxon>
        <taxon>Pentapetalae</taxon>
        <taxon>asterids</taxon>
        <taxon>lamiids</taxon>
        <taxon>Solanales</taxon>
        <taxon>Solanaceae</taxon>
        <taxon>Solanoideae</taxon>
        <taxon>Solaneae</taxon>
        <taxon>Solanum</taxon>
    </lineage>
</organism>
<dbReference type="Proteomes" id="UP001234989">
    <property type="component" value="Chromosome 2"/>
</dbReference>
<evidence type="ECO:0000313" key="2">
    <source>
        <dbReference type="Proteomes" id="UP001234989"/>
    </source>
</evidence>
<dbReference type="AlphaFoldDB" id="A0AAF0TK57"/>
<accession>A0AAF0TK57</accession>